<evidence type="ECO:0000256" key="1">
    <source>
        <dbReference type="ARBA" id="ARBA00004167"/>
    </source>
</evidence>
<feature type="transmembrane region" description="Helical" evidence="10">
    <location>
        <begin position="291"/>
        <end position="314"/>
    </location>
</feature>
<comment type="subcellular location">
    <subcellularLocation>
        <location evidence="1">Membrane</location>
        <topology evidence="1">Single-pass membrane protein</topology>
    </subcellularLocation>
</comment>
<dbReference type="FunFam" id="3.30.200.20:FF:000125">
    <property type="entry name" value="Protein STRUBBELIG-RECEPTOR FAMILY 8"/>
    <property type="match status" value="1"/>
</dbReference>
<dbReference type="InterPro" id="IPR001611">
    <property type="entry name" value="Leu-rich_rpt"/>
</dbReference>
<evidence type="ECO:0000256" key="8">
    <source>
        <dbReference type="ARBA" id="ARBA00023170"/>
    </source>
</evidence>
<dbReference type="InterPro" id="IPR032675">
    <property type="entry name" value="LRR_dom_sf"/>
</dbReference>
<gene>
    <name evidence="13" type="ORF">DCAF_LOCUS16771</name>
</gene>
<dbReference type="Gene3D" id="3.30.200.20">
    <property type="entry name" value="Phosphorylase Kinase, domain 1"/>
    <property type="match status" value="1"/>
</dbReference>
<dbReference type="AlphaFoldDB" id="A0AAV1RYD6"/>
<comment type="caution">
    <text evidence="13">The sequence shown here is derived from an EMBL/GenBank/DDBJ whole genome shotgun (WGS) entry which is preliminary data.</text>
</comment>
<evidence type="ECO:0000256" key="7">
    <source>
        <dbReference type="ARBA" id="ARBA00023136"/>
    </source>
</evidence>
<feature type="signal peptide" evidence="11">
    <location>
        <begin position="1"/>
        <end position="25"/>
    </location>
</feature>
<dbReference type="InterPro" id="IPR046959">
    <property type="entry name" value="PRK1-6/SRF4-like"/>
</dbReference>
<evidence type="ECO:0000256" key="10">
    <source>
        <dbReference type="SAM" id="Phobius"/>
    </source>
</evidence>
<evidence type="ECO:0000256" key="3">
    <source>
        <dbReference type="ARBA" id="ARBA00022692"/>
    </source>
</evidence>
<proteinExistence type="predicted"/>
<dbReference type="EMBL" id="CAWUPB010001160">
    <property type="protein sequence ID" value="CAK7342394.1"/>
    <property type="molecule type" value="Genomic_DNA"/>
</dbReference>
<dbReference type="Proteomes" id="UP001314170">
    <property type="component" value="Unassembled WGS sequence"/>
</dbReference>
<dbReference type="FunFam" id="3.80.10.10:FF:000062">
    <property type="entry name" value="protein STRUBBELIG-RECEPTOR FAMILY 3"/>
    <property type="match status" value="1"/>
</dbReference>
<dbReference type="SUPFAM" id="SSF52058">
    <property type="entry name" value="L domain-like"/>
    <property type="match status" value="1"/>
</dbReference>
<dbReference type="GO" id="GO:0016020">
    <property type="term" value="C:membrane"/>
    <property type="evidence" value="ECO:0007669"/>
    <property type="project" value="UniProtKB-SubCell"/>
</dbReference>
<evidence type="ECO:0000313" key="13">
    <source>
        <dbReference type="EMBL" id="CAK7342394.1"/>
    </source>
</evidence>
<dbReference type="PANTHER" id="PTHR48007:SF56">
    <property type="entry name" value="LOW QUALITY PROTEIN: PROTEIN STRUBBELIG-RECEPTOR FAMILY 2"/>
    <property type="match status" value="1"/>
</dbReference>
<accession>A0AAV1RYD6</accession>
<dbReference type="PROSITE" id="PS51257">
    <property type="entry name" value="PROKAR_LIPOPROTEIN"/>
    <property type="match status" value="1"/>
</dbReference>
<keyword evidence="6 10" id="KW-1133">Transmembrane helix</keyword>
<dbReference type="PANTHER" id="PTHR48007">
    <property type="entry name" value="LEUCINE-RICH REPEAT RECEPTOR-LIKE PROTEIN KINASE PXC1"/>
    <property type="match status" value="1"/>
</dbReference>
<evidence type="ECO:0000256" key="11">
    <source>
        <dbReference type="SAM" id="SignalP"/>
    </source>
</evidence>
<dbReference type="InterPro" id="IPR013210">
    <property type="entry name" value="LRR_N_plant-typ"/>
</dbReference>
<evidence type="ECO:0000256" key="2">
    <source>
        <dbReference type="ARBA" id="ARBA00022614"/>
    </source>
</evidence>
<dbReference type="SMART" id="SM00369">
    <property type="entry name" value="LRR_TYP"/>
    <property type="match status" value="4"/>
</dbReference>
<dbReference type="InterPro" id="IPR003591">
    <property type="entry name" value="Leu-rich_rpt_typical-subtyp"/>
</dbReference>
<keyword evidence="8" id="KW-0675">Receptor</keyword>
<dbReference type="GO" id="GO:0004672">
    <property type="term" value="F:protein kinase activity"/>
    <property type="evidence" value="ECO:0007669"/>
    <property type="project" value="InterPro"/>
</dbReference>
<keyword evidence="14" id="KW-1185">Reference proteome</keyword>
<evidence type="ECO:0000256" key="4">
    <source>
        <dbReference type="ARBA" id="ARBA00022729"/>
    </source>
</evidence>
<dbReference type="FunFam" id="1.10.510.10:FF:000479">
    <property type="entry name" value="Leucine-rich repeat receptor-like protein kinase"/>
    <property type="match status" value="1"/>
</dbReference>
<feature type="chain" id="PRO_5043471989" description="Protein kinase domain-containing protein" evidence="11">
    <location>
        <begin position="26"/>
        <end position="733"/>
    </location>
</feature>
<keyword evidence="5" id="KW-0677">Repeat</keyword>
<reference evidence="13 14" key="1">
    <citation type="submission" date="2024-01" db="EMBL/GenBank/DDBJ databases">
        <authorList>
            <person name="Waweru B."/>
        </authorList>
    </citation>
    <scope>NUCLEOTIDE SEQUENCE [LARGE SCALE GENOMIC DNA]</scope>
</reference>
<dbReference type="Gene3D" id="3.80.10.10">
    <property type="entry name" value="Ribonuclease Inhibitor"/>
    <property type="match status" value="1"/>
</dbReference>
<protein>
    <recommendedName>
        <fullName evidence="12">Protein kinase domain-containing protein</fullName>
    </recommendedName>
</protein>
<dbReference type="Pfam" id="PF00069">
    <property type="entry name" value="Pkinase"/>
    <property type="match status" value="1"/>
</dbReference>
<evidence type="ECO:0000256" key="9">
    <source>
        <dbReference type="ARBA" id="ARBA00023180"/>
    </source>
</evidence>
<keyword evidence="7 10" id="KW-0472">Membrane</keyword>
<name>A0AAV1RYD6_9ROSI</name>
<evidence type="ECO:0000256" key="5">
    <source>
        <dbReference type="ARBA" id="ARBA00022737"/>
    </source>
</evidence>
<keyword evidence="2" id="KW-0433">Leucine-rich repeat</keyword>
<keyword evidence="4 11" id="KW-0732">Signal</keyword>
<sequence length="733" mass="80641">MAKQRLHWGLTVIVFLAILALQACASTDPPDVIALQDLYKALSNPPQLKGWRLDGGDPCGESWTGVSCIGASVIHLKLQGLNLSGFLGTQLHFLHSLRHLDVSSNYIVGEIPYALPPNATHINLAYNYLSQSIPLSLPSVELLRHLNLSRNSLSGPVGNVFTGLHNLKEIDLSSNNFTGDLPSSFGSLTNLTKLFLQNNQFTGSVVYLANLPLTDLNIQSNHFSGVIPTQFQLIPNLWIDGNRFHEGANYPPWNFPLDNGSIGQNFNDPPTTESSAIENYVKVNGHKKKNLGPGGIVCAVGAVALVVTCAAIFIAMRIKRSRHSCSVRTTGAAYEVNPQLLPPRSPSLLGPTHIPPICHNRNEKMSARKSFSKYKAPVRAKIYTVAELQLATNNFSELNLLGEGSLGSVYRAEFPNGQIFVVKNINMVSLSFQEEEQLLDVIWTASRLRHPNIVTLIGYCVEHGQHLLVYEYIRDLSLHDVLHSDAYKPLSWNIRLNIALGVARALEYLHSTFSPPVAHGNVKAANVLLDQELMPRLCDTGLDILRPLTSNSVKMKASEIAIGDTGYIAPEHGEPVTDNTKIDIYAFGVLLLELFTGRRPFDGSRPRAEQSLVKWASTRLHDNESLIQMVDPGIKRTLTSKTLSRFADVVSLCIQPEKFFRPPMSEIVSSLTSLLQKFTAAKSGAMEAAEVDSFESQATVMWLSFPFPVLSLFAEGISLFESINVMNGVYDLT</sequence>
<dbReference type="Gene3D" id="1.10.510.10">
    <property type="entry name" value="Transferase(Phosphotransferase) domain 1"/>
    <property type="match status" value="1"/>
</dbReference>
<keyword evidence="9" id="KW-0325">Glycoprotein</keyword>
<evidence type="ECO:0000256" key="6">
    <source>
        <dbReference type="ARBA" id="ARBA00022989"/>
    </source>
</evidence>
<organism evidence="13 14">
    <name type="scientific">Dovyalis caffra</name>
    <dbReference type="NCBI Taxonomy" id="77055"/>
    <lineage>
        <taxon>Eukaryota</taxon>
        <taxon>Viridiplantae</taxon>
        <taxon>Streptophyta</taxon>
        <taxon>Embryophyta</taxon>
        <taxon>Tracheophyta</taxon>
        <taxon>Spermatophyta</taxon>
        <taxon>Magnoliopsida</taxon>
        <taxon>eudicotyledons</taxon>
        <taxon>Gunneridae</taxon>
        <taxon>Pentapetalae</taxon>
        <taxon>rosids</taxon>
        <taxon>fabids</taxon>
        <taxon>Malpighiales</taxon>
        <taxon>Salicaceae</taxon>
        <taxon>Flacourtieae</taxon>
        <taxon>Dovyalis</taxon>
    </lineage>
</organism>
<dbReference type="InterPro" id="IPR000719">
    <property type="entry name" value="Prot_kinase_dom"/>
</dbReference>
<dbReference type="PROSITE" id="PS50011">
    <property type="entry name" value="PROTEIN_KINASE_DOM"/>
    <property type="match status" value="1"/>
</dbReference>
<dbReference type="Pfam" id="PF08263">
    <property type="entry name" value="LRRNT_2"/>
    <property type="match status" value="1"/>
</dbReference>
<dbReference type="SUPFAM" id="SSF56112">
    <property type="entry name" value="Protein kinase-like (PK-like)"/>
    <property type="match status" value="1"/>
</dbReference>
<dbReference type="InterPro" id="IPR011009">
    <property type="entry name" value="Kinase-like_dom_sf"/>
</dbReference>
<feature type="domain" description="Protein kinase" evidence="12">
    <location>
        <begin position="395"/>
        <end position="675"/>
    </location>
</feature>
<dbReference type="Pfam" id="PF00560">
    <property type="entry name" value="LRR_1"/>
    <property type="match status" value="1"/>
</dbReference>
<evidence type="ECO:0000313" key="14">
    <source>
        <dbReference type="Proteomes" id="UP001314170"/>
    </source>
</evidence>
<dbReference type="GO" id="GO:0005524">
    <property type="term" value="F:ATP binding"/>
    <property type="evidence" value="ECO:0007669"/>
    <property type="project" value="InterPro"/>
</dbReference>
<dbReference type="Pfam" id="PF13855">
    <property type="entry name" value="LRR_8"/>
    <property type="match status" value="1"/>
</dbReference>
<evidence type="ECO:0000259" key="12">
    <source>
        <dbReference type="PROSITE" id="PS50011"/>
    </source>
</evidence>
<keyword evidence="3 10" id="KW-0812">Transmembrane</keyword>